<accession>D7FUJ3</accession>
<feature type="compositionally biased region" description="Basic residues" evidence="1">
    <location>
        <begin position="97"/>
        <end position="106"/>
    </location>
</feature>
<keyword evidence="3" id="KW-1185">Reference proteome</keyword>
<gene>
    <name evidence="2" type="ORF">Esi_0270_0043</name>
</gene>
<protein>
    <submittedName>
        <fullName evidence="2">Uncharacterized protein</fullName>
    </submittedName>
</protein>
<feature type="compositionally biased region" description="Low complexity" evidence="1">
    <location>
        <begin position="18"/>
        <end position="37"/>
    </location>
</feature>
<feature type="compositionally biased region" description="Low complexity" evidence="1">
    <location>
        <begin position="147"/>
        <end position="158"/>
    </location>
</feature>
<dbReference type="Proteomes" id="UP000002630">
    <property type="component" value="Unassembled WGS sequence"/>
</dbReference>
<evidence type="ECO:0000313" key="2">
    <source>
        <dbReference type="EMBL" id="CBJ31649.1"/>
    </source>
</evidence>
<feature type="compositionally biased region" description="Basic and acidic residues" evidence="1">
    <location>
        <begin position="40"/>
        <end position="58"/>
    </location>
</feature>
<proteinExistence type="predicted"/>
<dbReference type="EMBL" id="FN649760">
    <property type="protein sequence ID" value="CBJ31649.1"/>
    <property type="molecule type" value="Genomic_DNA"/>
</dbReference>
<organism evidence="2 3">
    <name type="scientific">Ectocarpus siliculosus</name>
    <name type="common">Brown alga</name>
    <name type="synonym">Conferva siliculosa</name>
    <dbReference type="NCBI Taxonomy" id="2880"/>
    <lineage>
        <taxon>Eukaryota</taxon>
        <taxon>Sar</taxon>
        <taxon>Stramenopiles</taxon>
        <taxon>Ochrophyta</taxon>
        <taxon>PX clade</taxon>
        <taxon>Phaeophyceae</taxon>
        <taxon>Ectocarpales</taxon>
        <taxon>Ectocarpaceae</taxon>
        <taxon>Ectocarpus</taxon>
    </lineage>
</organism>
<name>D7FUJ3_ECTSI</name>
<reference evidence="2 3" key="1">
    <citation type="journal article" date="2010" name="Nature">
        <title>The Ectocarpus genome and the independent evolution of multicellularity in brown algae.</title>
        <authorList>
            <person name="Cock J.M."/>
            <person name="Sterck L."/>
            <person name="Rouze P."/>
            <person name="Scornet D."/>
            <person name="Allen A.E."/>
            <person name="Amoutzias G."/>
            <person name="Anthouard V."/>
            <person name="Artiguenave F."/>
            <person name="Aury J.M."/>
            <person name="Badger J.H."/>
            <person name="Beszteri B."/>
            <person name="Billiau K."/>
            <person name="Bonnet E."/>
            <person name="Bothwell J.H."/>
            <person name="Bowler C."/>
            <person name="Boyen C."/>
            <person name="Brownlee C."/>
            <person name="Carrano C.J."/>
            <person name="Charrier B."/>
            <person name="Cho G.Y."/>
            <person name="Coelho S.M."/>
            <person name="Collen J."/>
            <person name="Corre E."/>
            <person name="Da Silva C."/>
            <person name="Delage L."/>
            <person name="Delaroque N."/>
            <person name="Dittami S.M."/>
            <person name="Doulbeau S."/>
            <person name="Elias M."/>
            <person name="Farnham G."/>
            <person name="Gachon C.M."/>
            <person name="Gschloessl B."/>
            <person name="Heesch S."/>
            <person name="Jabbari K."/>
            <person name="Jubin C."/>
            <person name="Kawai H."/>
            <person name="Kimura K."/>
            <person name="Kloareg B."/>
            <person name="Kupper F.C."/>
            <person name="Lang D."/>
            <person name="Le Bail A."/>
            <person name="Leblanc C."/>
            <person name="Lerouge P."/>
            <person name="Lohr M."/>
            <person name="Lopez P.J."/>
            <person name="Martens C."/>
            <person name="Maumus F."/>
            <person name="Michel G."/>
            <person name="Miranda-Saavedra D."/>
            <person name="Morales J."/>
            <person name="Moreau H."/>
            <person name="Motomura T."/>
            <person name="Nagasato C."/>
            <person name="Napoli C.A."/>
            <person name="Nelson D.R."/>
            <person name="Nyvall-Collen P."/>
            <person name="Peters A.F."/>
            <person name="Pommier C."/>
            <person name="Potin P."/>
            <person name="Poulain J."/>
            <person name="Quesneville H."/>
            <person name="Read B."/>
            <person name="Rensing S.A."/>
            <person name="Ritter A."/>
            <person name="Rousvoal S."/>
            <person name="Samanta M."/>
            <person name="Samson G."/>
            <person name="Schroeder D.C."/>
            <person name="Segurens B."/>
            <person name="Strittmatter M."/>
            <person name="Tonon T."/>
            <person name="Tregear J.W."/>
            <person name="Valentin K."/>
            <person name="von Dassow P."/>
            <person name="Yamagishi T."/>
            <person name="Van de Peer Y."/>
            <person name="Wincker P."/>
        </authorList>
    </citation>
    <scope>NUCLEOTIDE SEQUENCE [LARGE SCALE GENOMIC DNA]</scope>
    <source>
        <strain evidence="3">Ec32 / CCAP1310/4</strain>
    </source>
</reference>
<dbReference type="InParanoid" id="D7FUJ3"/>
<sequence length="201" mass="21036">MATGQHRPCSRSRPLPQAVEAEAEGLAAAAGRPRLAVTSKAEKGDKKGADQLDKKGPDQLEATRAAQKRRLRPLDTDRTAIVAAPVPPTASSGFGRRPTRRSHLRTKTAPVFSTSEAGTEERGDISTAAEAVVNSNGRSSPPPPSPASSRARSMTSPPGGSFNIAWWNGSTDAVTPANSTQGEKRFMNKLAKAIKSSPSGS</sequence>
<evidence type="ECO:0000313" key="3">
    <source>
        <dbReference type="Proteomes" id="UP000002630"/>
    </source>
</evidence>
<evidence type="ECO:0000256" key="1">
    <source>
        <dbReference type="SAM" id="MobiDB-lite"/>
    </source>
</evidence>
<dbReference type="AlphaFoldDB" id="D7FUJ3"/>
<feature type="region of interest" description="Disordered" evidence="1">
    <location>
        <begin position="1"/>
        <end position="162"/>
    </location>
</feature>